<feature type="compositionally biased region" description="Acidic residues" evidence="1">
    <location>
        <begin position="407"/>
        <end position="426"/>
    </location>
</feature>
<evidence type="ECO:0000313" key="3">
    <source>
        <dbReference type="EMBL" id="KAK3039301.1"/>
    </source>
</evidence>
<reference evidence="3" key="1">
    <citation type="submission" date="2022-12" db="EMBL/GenBank/DDBJ databases">
        <title>Draft genome assemblies for two species of Escallonia (Escalloniales).</title>
        <authorList>
            <person name="Chanderbali A."/>
            <person name="Dervinis C."/>
            <person name="Anghel I."/>
            <person name="Soltis D."/>
            <person name="Soltis P."/>
            <person name="Zapata F."/>
        </authorList>
    </citation>
    <scope>NUCLEOTIDE SEQUENCE</scope>
    <source>
        <strain evidence="3">UCBG64.0493</strain>
        <tissue evidence="3">Leaf</tissue>
    </source>
</reference>
<dbReference type="Pfam" id="PF11955">
    <property type="entry name" value="PORR"/>
    <property type="match status" value="1"/>
</dbReference>
<keyword evidence="4" id="KW-1185">Reference proteome</keyword>
<comment type="caution">
    <text evidence="3">The sequence shown here is derived from an EMBL/GenBank/DDBJ whole genome shotgun (WGS) entry which is preliminary data.</text>
</comment>
<dbReference type="InterPro" id="IPR021099">
    <property type="entry name" value="PORR_domain"/>
</dbReference>
<dbReference type="Proteomes" id="UP001188597">
    <property type="component" value="Unassembled WGS sequence"/>
</dbReference>
<dbReference type="GO" id="GO:0003723">
    <property type="term" value="F:RNA binding"/>
    <property type="evidence" value="ECO:0007669"/>
    <property type="project" value="InterPro"/>
</dbReference>
<dbReference type="PANTHER" id="PTHR31476:SF16">
    <property type="entry name" value="F14O23.23 PROTEIN"/>
    <property type="match status" value="1"/>
</dbReference>
<dbReference type="AlphaFoldDB" id="A0AA89BPL7"/>
<accession>A0AA89BPL7</accession>
<evidence type="ECO:0000259" key="2">
    <source>
        <dbReference type="Pfam" id="PF11955"/>
    </source>
</evidence>
<feature type="compositionally biased region" description="Polar residues" evidence="1">
    <location>
        <begin position="573"/>
        <end position="584"/>
    </location>
</feature>
<dbReference type="InterPro" id="IPR045040">
    <property type="entry name" value="PORR_fam"/>
</dbReference>
<feature type="compositionally biased region" description="Acidic residues" evidence="1">
    <location>
        <begin position="380"/>
        <end position="394"/>
    </location>
</feature>
<feature type="compositionally biased region" description="Basic and acidic residues" evidence="1">
    <location>
        <begin position="460"/>
        <end position="485"/>
    </location>
</feature>
<gene>
    <name evidence="3" type="ORF">RJ639_026685</name>
</gene>
<feature type="domain" description="PORR" evidence="2">
    <location>
        <begin position="32"/>
        <end position="357"/>
    </location>
</feature>
<name>A0AA89BPL7_9ASTE</name>
<proteinExistence type="predicted"/>
<protein>
    <recommendedName>
        <fullName evidence="2">PORR domain-containing protein</fullName>
    </recommendedName>
</protein>
<feature type="region of interest" description="Disordered" evidence="1">
    <location>
        <begin position="570"/>
        <end position="594"/>
    </location>
</feature>
<organism evidence="3 4">
    <name type="scientific">Escallonia herrerae</name>
    <dbReference type="NCBI Taxonomy" id="1293975"/>
    <lineage>
        <taxon>Eukaryota</taxon>
        <taxon>Viridiplantae</taxon>
        <taxon>Streptophyta</taxon>
        <taxon>Embryophyta</taxon>
        <taxon>Tracheophyta</taxon>
        <taxon>Spermatophyta</taxon>
        <taxon>Magnoliopsida</taxon>
        <taxon>eudicotyledons</taxon>
        <taxon>Gunneridae</taxon>
        <taxon>Pentapetalae</taxon>
        <taxon>asterids</taxon>
        <taxon>campanulids</taxon>
        <taxon>Escalloniales</taxon>
        <taxon>Escalloniaceae</taxon>
        <taxon>Escallonia</taxon>
    </lineage>
</organism>
<sequence>MKFLLRSLPKPPRRTPHHQHRTLIDAAAIKCVRDRALDHAVEKERNLKSLLSLKTLISTEPTKSLPLSVISQHRHSLRIPIRPIDFIRQYPSIFHEFLPGNVGITPHVKLTPEVLDLDAEESLIYHSESHKQDAANRLLKLLMIGKINRIPLRIIDCLKWDLGLPQDYTKSIVPEFPDYFKVTSGNDESLELVCWSNELAKSVIEKKERGYEKGMPIAFPLQYSRGFEIDKKFKKSVDEWQKLPYISPYENALHLSANSDKSDRWAVAVLHELLHLFVPKKTERDNILFLGEYLGIRSRLKRALLNHPGIFYVSSKVRTHTVVLREAYKRDLLIGNDRNHPLMGMRSKYIHLMNMVKKDTKGKNVQGGRSPNAKMGVDSNEGEGEELEDDDNVEEQGGKLNGSSNSELEDDSADDDDVDEEEDEDASVMIRGRTNRKGKIEEGGHFEAVPNRSVGRNFSRTRDRSPPRNSRRRETAIGRIDRENHLTTAPTRSARRNSSRRMDTVPYAIRTKTAVCQNDRGSHLTTTPNRSARRYSGKPLDRSPTDRRIVRSVGHVDRGNHWTAVLNRPCRRSSGTTMDRTPTRSGRRTETAVG</sequence>
<dbReference type="PANTHER" id="PTHR31476">
    <property type="entry name" value="PROTEIN WHAT'S THIS FACTOR 1 HOMOLOG, CHLOROPLASTIC"/>
    <property type="match status" value="1"/>
</dbReference>
<feature type="region of interest" description="Disordered" evidence="1">
    <location>
        <begin position="360"/>
        <end position="502"/>
    </location>
</feature>
<evidence type="ECO:0000313" key="4">
    <source>
        <dbReference type="Proteomes" id="UP001188597"/>
    </source>
</evidence>
<evidence type="ECO:0000256" key="1">
    <source>
        <dbReference type="SAM" id="MobiDB-lite"/>
    </source>
</evidence>
<feature type="region of interest" description="Disordered" evidence="1">
    <location>
        <begin position="519"/>
        <end position="546"/>
    </location>
</feature>
<dbReference type="EMBL" id="JAVXUP010000079">
    <property type="protein sequence ID" value="KAK3039301.1"/>
    <property type="molecule type" value="Genomic_DNA"/>
</dbReference>